<reference evidence="5 6" key="1">
    <citation type="journal article" date="2019" name="Genome Biol. Evol.">
        <title>Nanopore Sequencing Significantly Improves Genome Assembly of the Protozoan Parasite Trypanosoma cruzi.</title>
        <authorList>
            <person name="Diaz-Viraque F."/>
            <person name="Pita S."/>
            <person name="Greif G."/>
            <person name="de Souza R.C.M."/>
            <person name="Iraola G."/>
            <person name="Robello C."/>
        </authorList>
    </citation>
    <scope>NUCLEOTIDE SEQUENCE [LARGE SCALE GENOMIC DNA]</scope>
    <source>
        <strain evidence="5 6">Berenice</strain>
    </source>
</reference>
<dbReference type="Gene3D" id="2.120.10.10">
    <property type="match status" value="1"/>
</dbReference>
<dbReference type="Gene3D" id="2.60.120.200">
    <property type="match status" value="1"/>
</dbReference>
<dbReference type="GO" id="GO:0016020">
    <property type="term" value="C:membrane"/>
    <property type="evidence" value="ECO:0007669"/>
    <property type="project" value="TreeGrafter"/>
</dbReference>
<evidence type="ECO:0000256" key="2">
    <source>
        <dbReference type="SAM" id="MobiDB-lite"/>
    </source>
</evidence>
<dbReference type="Proteomes" id="UP000583944">
    <property type="component" value="Unassembled WGS sequence"/>
</dbReference>
<dbReference type="EMBL" id="JABDHM010000085">
    <property type="protein sequence ID" value="KAF5218808.1"/>
    <property type="molecule type" value="Genomic_DNA"/>
</dbReference>
<dbReference type="AlphaFoldDB" id="A0A7J6XY49"/>
<dbReference type="Pfam" id="PF13859">
    <property type="entry name" value="BNR_3"/>
    <property type="match status" value="1"/>
</dbReference>
<dbReference type="CDD" id="cd15482">
    <property type="entry name" value="Sialidase_non-viral"/>
    <property type="match status" value="1"/>
</dbReference>
<dbReference type="InterPro" id="IPR013320">
    <property type="entry name" value="ConA-like_dom_sf"/>
</dbReference>
<dbReference type="GO" id="GO:0006689">
    <property type="term" value="P:ganglioside catabolic process"/>
    <property type="evidence" value="ECO:0007669"/>
    <property type="project" value="TreeGrafter"/>
</dbReference>
<proteinExistence type="predicted"/>
<evidence type="ECO:0000259" key="4">
    <source>
        <dbReference type="Pfam" id="PF22925"/>
    </source>
</evidence>
<dbReference type="PRINTS" id="PR01803">
    <property type="entry name" value="TCSIALIDASE"/>
</dbReference>
<dbReference type="SUPFAM" id="SSF50939">
    <property type="entry name" value="Sialidases"/>
    <property type="match status" value="1"/>
</dbReference>
<comment type="caution">
    <text evidence="5">The sequence shown here is derived from an EMBL/GenBank/DDBJ whole genome shotgun (WGS) entry which is preliminary data.</text>
</comment>
<dbReference type="PANTHER" id="PTHR10628:SF30">
    <property type="entry name" value="EXO-ALPHA-SIALIDASE"/>
    <property type="match status" value="1"/>
</dbReference>
<feature type="domain" description="Sialidase" evidence="3">
    <location>
        <begin position="9"/>
        <end position="252"/>
    </location>
</feature>
<gene>
    <name evidence="5" type="ORF">ECC02_008229</name>
</gene>
<sequence length="601" mass="64885">MLVKGNVSSVDSKKRIFLNDTYAIPWNYKGNQNEPLKKLVGSGGSGVQMEDGTLVFPLEGTKKKTNQGDGNEKDGKTVSLILHSKDTKFWTLSKGMSDGGCSVPSVVEWEKDKLMMMTACDDGRRRVYESGDKGDSWTEALGTLPRVWGNKKGKDVKIVGSGFITAKIIGDGDDRKNVMLVTLPVYSGKKGNEVNEKEKEKGELHLWLSDNTHIADIGPVSGKEEDVAASSLLYKSAESGDNNEEKLIALYEKKESGDDTSHGMVSVRLTEQLQRVKKVLATWKEVDERVSKLCATLLAQEDTSPDNHCRSTLKITDGLVGFLSGNFSENTWRDEYLGVNATVNNKGGAAKAEDGVTFRGAWAEWPVGRQGENQLYHFANYNFTLVAMVSVHKVPKEDNSIPLLGAKMTGAGNSVFLGLSYGKEKKWQLLSGDETPKEHSSTLRTEKTQHVVILLRNGTHGSAYVDGKRVGSASWNLDNTDSKEISHFYIGGDGGSAVSTGNGEGASVTVTNVLLYNRPLNDAEITALNANKISIPKTMAGDTSSSAVSRPNRPAEHLAEGAKGEGTARDGGAHGDAGTVWGSRLLPSLLLLLGLWGFAAL</sequence>
<dbReference type="InterPro" id="IPR055239">
    <property type="entry name" value="TS_C"/>
</dbReference>
<evidence type="ECO:0000313" key="5">
    <source>
        <dbReference type="EMBL" id="KAF5218808.1"/>
    </source>
</evidence>
<evidence type="ECO:0000256" key="1">
    <source>
        <dbReference type="ARBA" id="ARBA00022737"/>
    </source>
</evidence>
<dbReference type="GO" id="GO:0004308">
    <property type="term" value="F:exo-alpha-sialidase activity"/>
    <property type="evidence" value="ECO:0007669"/>
    <property type="project" value="InterPro"/>
</dbReference>
<dbReference type="InterPro" id="IPR026856">
    <property type="entry name" value="Sialidase_fam"/>
</dbReference>
<feature type="compositionally biased region" description="Basic and acidic residues" evidence="2">
    <location>
        <begin position="553"/>
        <end position="573"/>
    </location>
</feature>
<dbReference type="InterPro" id="IPR008377">
    <property type="entry name" value="Sialidase_trypan"/>
</dbReference>
<organism evidence="5 6">
    <name type="scientific">Trypanosoma cruzi</name>
    <dbReference type="NCBI Taxonomy" id="5693"/>
    <lineage>
        <taxon>Eukaryota</taxon>
        <taxon>Discoba</taxon>
        <taxon>Euglenozoa</taxon>
        <taxon>Kinetoplastea</taxon>
        <taxon>Metakinetoplastina</taxon>
        <taxon>Trypanosomatida</taxon>
        <taxon>Trypanosomatidae</taxon>
        <taxon>Trypanosoma</taxon>
        <taxon>Schizotrypanum</taxon>
    </lineage>
</organism>
<evidence type="ECO:0000313" key="6">
    <source>
        <dbReference type="Proteomes" id="UP000583944"/>
    </source>
</evidence>
<evidence type="ECO:0000259" key="3">
    <source>
        <dbReference type="Pfam" id="PF13859"/>
    </source>
</evidence>
<dbReference type="InterPro" id="IPR036278">
    <property type="entry name" value="Sialidase_sf"/>
</dbReference>
<accession>A0A7J6XY49</accession>
<feature type="region of interest" description="Disordered" evidence="2">
    <location>
        <begin position="539"/>
        <end position="574"/>
    </location>
</feature>
<dbReference type="PANTHER" id="PTHR10628">
    <property type="entry name" value="SIALIDASE"/>
    <property type="match status" value="1"/>
</dbReference>
<dbReference type="VEuPathDB" id="TriTrypDB:ECC02_008229"/>
<dbReference type="InterPro" id="IPR021287">
    <property type="entry name" value="Trans-sialidase_CS"/>
</dbReference>
<dbReference type="SUPFAM" id="SSF49899">
    <property type="entry name" value="Concanavalin A-like lectins/glucanases"/>
    <property type="match status" value="1"/>
</dbReference>
<protein>
    <submittedName>
        <fullName evidence="5">Uncharacterized protein</fullName>
    </submittedName>
</protein>
<dbReference type="GO" id="GO:0009313">
    <property type="term" value="P:oligosaccharide catabolic process"/>
    <property type="evidence" value="ECO:0007669"/>
    <property type="project" value="TreeGrafter"/>
</dbReference>
<dbReference type="GO" id="GO:0005737">
    <property type="term" value="C:cytoplasm"/>
    <property type="evidence" value="ECO:0007669"/>
    <property type="project" value="TreeGrafter"/>
</dbReference>
<feature type="domain" description="Trans-sialidase C-terminal" evidence="4">
    <location>
        <begin position="315"/>
        <end position="522"/>
    </location>
</feature>
<dbReference type="Pfam" id="PF11052">
    <property type="entry name" value="Tr-sialidase_C"/>
    <property type="match status" value="1"/>
</dbReference>
<name>A0A7J6XY49_TRYCR</name>
<dbReference type="Pfam" id="PF22925">
    <property type="entry name" value="TS_C"/>
    <property type="match status" value="1"/>
</dbReference>
<keyword evidence="1" id="KW-0677">Repeat</keyword>
<dbReference type="InterPro" id="IPR011040">
    <property type="entry name" value="Sialidase"/>
</dbReference>